<evidence type="ECO:0000313" key="2">
    <source>
        <dbReference type="EMBL" id="TWJ18818.1"/>
    </source>
</evidence>
<keyword evidence="3" id="KW-1185">Reference proteome</keyword>
<dbReference type="Proteomes" id="UP000319449">
    <property type="component" value="Unassembled WGS sequence"/>
</dbReference>
<name>A0A562VLQ2_9BACT</name>
<reference evidence="2 3" key="1">
    <citation type="submission" date="2019-07" db="EMBL/GenBank/DDBJ databases">
        <title>Genomic Encyclopedia of Archaeal and Bacterial Type Strains, Phase II (KMG-II): from individual species to whole genera.</title>
        <authorList>
            <person name="Goeker M."/>
        </authorList>
    </citation>
    <scope>NUCLEOTIDE SEQUENCE [LARGE SCALE GENOMIC DNA]</scope>
    <source>
        <strain evidence="2 3">ATCC BAA-1139</strain>
    </source>
</reference>
<feature type="compositionally biased region" description="Basic and acidic residues" evidence="1">
    <location>
        <begin position="63"/>
        <end position="76"/>
    </location>
</feature>
<comment type="caution">
    <text evidence="2">The sequence shown here is derived from an EMBL/GenBank/DDBJ whole genome shotgun (WGS) entry which is preliminary data.</text>
</comment>
<protein>
    <recommendedName>
        <fullName evidence="4">Ubiquitin-like domain-containing protein</fullName>
    </recommendedName>
</protein>
<evidence type="ECO:0008006" key="4">
    <source>
        <dbReference type="Google" id="ProtNLM"/>
    </source>
</evidence>
<dbReference type="EMBL" id="VLLN01000014">
    <property type="protein sequence ID" value="TWJ18818.1"/>
    <property type="molecule type" value="Genomic_DNA"/>
</dbReference>
<organism evidence="2 3">
    <name type="scientific">Geobacter argillaceus</name>
    <dbReference type="NCBI Taxonomy" id="345631"/>
    <lineage>
        <taxon>Bacteria</taxon>
        <taxon>Pseudomonadati</taxon>
        <taxon>Thermodesulfobacteriota</taxon>
        <taxon>Desulfuromonadia</taxon>
        <taxon>Geobacterales</taxon>
        <taxon>Geobacteraceae</taxon>
        <taxon>Geobacter</taxon>
    </lineage>
</organism>
<dbReference type="RefSeq" id="WP_145023145.1">
    <property type="nucleotide sequence ID" value="NZ_VLLN01000014.1"/>
</dbReference>
<feature type="region of interest" description="Disordered" evidence="1">
    <location>
        <begin position="63"/>
        <end position="92"/>
    </location>
</feature>
<evidence type="ECO:0000313" key="3">
    <source>
        <dbReference type="Proteomes" id="UP000319449"/>
    </source>
</evidence>
<evidence type="ECO:0000256" key="1">
    <source>
        <dbReference type="SAM" id="MobiDB-lite"/>
    </source>
</evidence>
<dbReference type="OrthoDB" id="9553585at2"/>
<dbReference type="AlphaFoldDB" id="A0A562VLQ2"/>
<sequence length="92" mass="10488">MNQHQHDSQNKMHLTILVDGIPKEEDFVSNLKVEEVIKMLLPPGEKQNWEKYILSDRENKLDTSKSLEDNGVKENDVLSLTQKDGGGGHLDF</sequence>
<proteinExistence type="predicted"/>
<accession>A0A562VLQ2</accession>
<gene>
    <name evidence="2" type="ORF">JN12_02455</name>
</gene>